<name>A0ABQ1IYW8_9PROT</name>
<comment type="caution">
    <text evidence="3">The sequence shown here is derived from an EMBL/GenBank/DDBJ whole genome shotgun (WGS) entry which is preliminary data.</text>
</comment>
<dbReference type="SMART" id="SM00834">
    <property type="entry name" value="CxxC_CXXC_SSSS"/>
    <property type="match status" value="1"/>
</dbReference>
<proteinExistence type="predicted"/>
<evidence type="ECO:0000256" key="1">
    <source>
        <dbReference type="SAM" id="MobiDB-lite"/>
    </source>
</evidence>
<sequence length="109" mass="11521">MPLYDYACTACDTAFDAFRPMAEAGAHGTCPRCGAAAPRRITAPRLAGMSRAALAAHATNERSAHEPRRTSHVCGAGCNHGGSAKGFTATADKPAMKTFPSKRPWMFSH</sequence>
<reference evidence="4" key="1">
    <citation type="journal article" date="2019" name="Int. J. Syst. Evol. Microbiol.">
        <title>The Global Catalogue of Microorganisms (GCM) 10K type strain sequencing project: providing services to taxonomists for standard genome sequencing and annotation.</title>
        <authorList>
            <consortium name="The Broad Institute Genomics Platform"/>
            <consortium name="The Broad Institute Genome Sequencing Center for Infectious Disease"/>
            <person name="Wu L."/>
            <person name="Ma J."/>
        </authorList>
    </citation>
    <scope>NUCLEOTIDE SEQUENCE [LARGE SCALE GENOMIC DNA]</scope>
    <source>
        <strain evidence="4">CGMCC 1.10188</strain>
    </source>
</reference>
<evidence type="ECO:0000259" key="2">
    <source>
        <dbReference type="SMART" id="SM00834"/>
    </source>
</evidence>
<evidence type="ECO:0000313" key="3">
    <source>
        <dbReference type="EMBL" id="GGB54681.1"/>
    </source>
</evidence>
<gene>
    <name evidence="3" type="ORF">GCM10011505_39580</name>
</gene>
<dbReference type="Pfam" id="PF09723">
    <property type="entry name" value="Zn_ribbon_8"/>
    <property type="match status" value="1"/>
</dbReference>
<dbReference type="EMBL" id="BMDZ01000059">
    <property type="protein sequence ID" value="GGB54681.1"/>
    <property type="molecule type" value="Genomic_DNA"/>
</dbReference>
<protein>
    <recommendedName>
        <fullName evidence="2">Putative regulatory protein FmdB zinc ribbon domain-containing protein</fullName>
    </recommendedName>
</protein>
<dbReference type="NCBIfam" id="TIGR02605">
    <property type="entry name" value="CxxC_CxxC_SSSS"/>
    <property type="match status" value="1"/>
</dbReference>
<dbReference type="Proteomes" id="UP000603352">
    <property type="component" value="Unassembled WGS sequence"/>
</dbReference>
<keyword evidence="4" id="KW-1185">Reference proteome</keyword>
<dbReference type="InterPro" id="IPR013429">
    <property type="entry name" value="Regulatory_FmdB_Zinc_ribbon"/>
</dbReference>
<feature type="region of interest" description="Disordered" evidence="1">
    <location>
        <begin position="87"/>
        <end position="109"/>
    </location>
</feature>
<dbReference type="RefSeq" id="WP_188581106.1">
    <property type="nucleotide sequence ID" value="NZ_BMDZ01000059.1"/>
</dbReference>
<accession>A0ABQ1IYW8</accession>
<evidence type="ECO:0000313" key="4">
    <source>
        <dbReference type="Proteomes" id="UP000603352"/>
    </source>
</evidence>
<feature type="domain" description="Putative regulatory protein FmdB zinc ribbon" evidence="2">
    <location>
        <begin position="1"/>
        <end position="42"/>
    </location>
</feature>
<organism evidence="3 4">
    <name type="scientific">Tistrella bauzanensis</name>
    <dbReference type="NCBI Taxonomy" id="657419"/>
    <lineage>
        <taxon>Bacteria</taxon>
        <taxon>Pseudomonadati</taxon>
        <taxon>Pseudomonadota</taxon>
        <taxon>Alphaproteobacteria</taxon>
        <taxon>Geminicoccales</taxon>
        <taxon>Geminicoccaceae</taxon>
        <taxon>Tistrella</taxon>
    </lineage>
</organism>